<comment type="subunit">
    <text evidence="4 9">Homotrimer.</text>
</comment>
<keyword evidence="5 9" id="KW-0479">Metal-binding</keyword>
<sequence>MTVVTADLYDERGDQLDSCDLQLRQYGGRRAFSGTVVTVRCHEDNVLLKSVLSEPGEGRVLVVDGGGSLHTALMGDVIAGMAVANGWAGVVINGAVRDVAALRELDLGVKALGSNPRKSAKAGGGERDVPVTFGGATFRPGAELFSDDDGILVTLG</sequence>
<dbReference type="Pfam" id="PF03737">
    <property type="entry name" value="RraA-like"/>
    <property type="match status" value="1"/>
</dbReference>
<comment type="function">
    <text evidence="7 9">Catalyzes the aldol cleavage of 4-hydroxy-4-methyl-2-oxoglutarate (HMG) into 2 molecules of pyruvate. Also contains a secondary oxaloacetate (OAA) decarboxylase activity due to the common pyruvate enolate transition state formed following C-C bond cleavage in the retro-aldol and decarboxylation reactions.</text>
</comment>
<comment type="caution">
    <text evidence="10">The sequence shown here is derived from an EMBL/GenBank/DDBJ whole genome shotgun (WGS) entry which is preliminary data.</text>
</comment>
<dbReference type="InterPro" id="IPR010203">
    <property type="entry name" value="RraA"/>
</dbReference>
<evidence type="ECO:0000256" key="1">
    <source>
        <dbReference type="ARBA" id="ARBA00001342"/>
    </source>
</evidence>
<dbReference type="PANTHER" id="PTHR33254:SF4">
    <property type="entry name" value="4-HYDROXY-4-METHYL-2-OXOGLUTARATE ALDOLASE 3-RELATED"/>
    <property type="match status" value="1"/>
</dbReference>
<dbReference type="CDD" id="cd16841">
    <property type="entry name" value="RraA_family"/>
    <property type="match status" value="1"/>
</dbReference>
<keyword evidence="6 9" id="KW-0456">Lyase</keyword>
<evidence type="ECO:0000256" key="5">
    <source>
        <dbReference type="ARBA" id="ARBA00022723"/>
    </source>
</evidence>
<comment type="catalytic activity">
    <reaction evidence="1 9">
        <text>4-hydroxy-4-methyl-2-oxoglutarate = 2 pyruvate</text>
        <dbReference type="Rhea" id="RHEA:22748"/>
        <dbReference type="ChEBI" id="CHEBI:15361"/>
        <dbReference type="ChEBI" id="CHEBI:58276"/>
        <dbReference type="EC" id="4.1.3.17"/>
    </reaction>
</comment>
<keyword evidence="11" id="KW-1185">Reference proteome</keyword>
<dbReference type="NCBIfam" id="NF006875">
    <property type="entry name" value="PRK09372.1"/>
    <property type="match status" value="1"/>
</dbReference>
<evidence type="ECO:0000313" key="10">
    <source>
        <dbReference type="EMBL" id="MBE1584456.1"/>
    </source>
</evidence>
<dbReference type="InterPro" id="IPR005493">
    <property type="entry name" value="RraA/RraA-like"/>
</dbReference>
<dbReference type="EC" id="4.1.3.17" evidence="9"/>
<dbReference type="Proteomes" id="UP000633509">
    <property type="component" value="Unassembled WGS sequence"/>
</dbReference>
<dbReference type="InterPro" id="IPR036704">
    <property type="entry name" value="RraA/RraA-like_sf"/>
</dbReference>
<comment type="cofactor">
    <cofactor evidence="2 9">
        <name>a divalent metal cation</name>
        <dbReference type="ChEBI" id="CHEBI:60240"/>
    </cofactor>
</comment>
<dbReference type="Gene3D" id="3.50.30.40">
    <property type="entry name" value="Ribonuclease E inhibitor RraA/RraA-like"/>
    <property type="match status" value="1"/>
</dbReference>
<dbReference type="NCBIfam" id="TIGR01935">
    <property type="entry name" value="NOT-MenG"/>
    <property type="match status" value="1"/>
</dbReference>
<dbReference type="EMBL" id="JADBEK010000001">
    <property type="protein sequence ID" value="MBE1584456.1"/>
    <property type="molecule type" value="Genomic_DNA"/>
</dbReference>
<evidence type="ECO:0000256" key="9">
    <source>
        <dbReference type="RuleBase" id="RU004338"/>
    </source>
</evidence>
<dbReference type="PANTHER" id="PTHR33254">
    <property type="entry name" value="4-HYDROXY-4-METHYL-2-OXOGLUTARATE ALDOLASE 3-RELATED"/>
    <property type="match status" value="1"/>
</dbReference>
<evidence type="ECO:0000256" key="6">
    <source>
        <dbReference type="ARBA" id="ARBA00023239"/>
    </source>
</evidence>
<reference evidence="10 11" key="1">
    <citation type="submission" date="2020-10" db="EMBL/GenBank/DDBJ databases">
        <title>Sequencing the genomes of 1000 actinobacteria strains.</title>
        <authorList>
            <person name="Klenk H.-P."/>
        </authorList>
    </citation>
    <scope>NUCLEOTIDE SEQUENCE [LARGE SCALE GENOMIC DNA]</scope>
    <source>
        <strain evidence="10 11">DSM 43173</strain>
    </source>
</reference>
<accession>A0ABR9LWL0</accession>
<protein>
    <recommendedName>
        <fullName evidence="9">4-hydroxy-4-methyl-2-oxoglutarate aldolase</fullName>
        <shortName evidence="9">HMG aldolase</shortName>
        <ecNumber evidence="9">4.1.1.112</ecNumber>
        <ecNumber evidence="9">4.1.3.17</ecNumber>
    </recommendedName>
    <alternativeName>
        <fullName evidence="9">Oxaloacetate decarboxylase</fullName>
    </alternativeName>
</protein>
<evidence type="ECO:0000256" key="2">
    <source>
        <dbReference type="ARBA" id="ARBA00001968"/>
    </source>
</evidence>
<proteinExistence type="inferred from homology"/>
<name>A0ABR9LWL0_9ACTN</name>
<comment type="similarity">
    <text evidence="3 9">Belongs to the class II aldolase/RraA-like family.</text>
</comment>
<evidence type="ECO:0000256" key="7">
    <source>
        <dbReference type="ARBA" id="ARBA00025046"/>
    </source>
</evidence>
<gene>
    <name evidence="10" type="ORF">H4W80_002714</name>
</gene>
<evidence type="ECO:0000256" key="3">
    <source>
        <dbReference type="ARBA" id="ARBA00008621"/>
    </source>
</evidence>
<evidence type="ECO:0000256" key="4">
    <source>
        <dbReference type="ARBA" id="ARBA00011233"/>
    </source>
</evidence>
<dbReference type="SUPFAM" id="SSF89562">
    <property type="entry name" value="RraA-like"/>
    <property type="match status" value="1"/>
</dbReference>
<dbReference type="RefSeq" id="WP_192785378.1">
    <property type="nucleotide sequence ID" value="NZ_JADBEK010000001.1"/>
</dbReference>
<evidence type="ECO:0000313" key="11">
    <source>
        <dbReference type="Proteomes" id="UP000633509"/>
    </source>
</evidence>
<comment type="catalytic activity">
    <reaction evidence="8 9">
        <text>oxaloacetate + H(+) = pyruvate + CO2</text>
        <dbReference type="Rhea" id="RHEA:15641"/>
        <dbReference type="ChEBI" id="CHEBI:15361"/>
        <dbReference type="ChEBI" id="CHEBI:15378"/>
        <dbReference type="ChEBI" id="CHEBI:16452"/>
        <dbReference type="ChEBI" id="CHEBI:16526"/>
        <dbReference type="EC" id="4.1.1.112"/>
    </reaction>
</comment>
<organism evidence="10 11">
    <name type="scientific">Nonomuraea angiospora</name>
    <dbReference type="NCBI Taxonomy" id="46172"/>
    <lineage>
        <taxon>Bacteria</taxon>
        <taxon>Bacillati</taxon>
        <taxon>Actinomycetota</taxon>
        <taxon>Actinomycetes</taxon>
        <taxon>Streptosporangiales</taxon>
        <taxon>Streptosporangiaceae</taxon>
        <taxon>Nonomuraea</taxon>
    </lineage>
</organism>
<evidence type="ECO:0000256" key="8">
    <source>
        <dbReference type="ARBA" id="ARBA00047973"/>
    </source>
</evidence>
<dbReference type="EC" id="4.1.1.112" evidence="9"/>